<protein>
    <submittedName>
        <fullName evidence="1">Uncharacterized protein</fullName>
    </submittedName>
</protein>
<evidence type="ECO:0000313" key="2">
    <source>
        <dbReference type="Proteomes" id="UP001058974"/>
    </source>
</evidence>
<dbReference type="Gramene" id="Psat04G0606200-T1">
    <property type="protein sequence ID" value="KAI5422889.1"/>
    <property type="gene ID" value="KIW84_046062"/>
</dbReference>
<keyword evidence="2" id="KW-1185">Reference proteome</keyword>
<dbReference type="Proteomes" id="UP001058974">
    <property type="component" value="Chromosome 4"/>
</dbReference>
<accession>A0A9D5AY35</accession>
<dbReference type="PANTHER" id="PTHR39104">
    <property type="entry name" value="AMINO ACID-LIGASE"/>
    <property type="match status" value="1"/>
</dbReference>
<name>A0A9D5AY35_PEA</name>
<gene>
    <name evidence="1" type="ORF">KIW84_046062</name>
</gene>
<comment type="caution">
    <text evidence="1">The sequence shown here is derived from an EMBL/GenBank/DDBJ whole genome shotgun (WGS) entry which is preliminary data.</text>
</comment>
<organism evidence="1 2">
    <name type="scientific">Pisum sativum</name>
    <name type="common">Garden pea</name>
    <name type="synonym">Lathyrus oleraceus</name>
    <dbReference type="NCBI Taxonomy" id="3888"/>
    <lineage>
        <taxon>Eukaryota</taxon>
        <taxon>Viridiplantae</taxon>
        <taxon>Streptophyta</taxon>
        <taxon>Embryophyta</taxon>
        <taxon>Tracheophyta</taxon>
        <taxon>Spermatophyta</taxon>
        <taxon>Magnoliopsida</taxon>
        <taxon>eudicotyledons</taxon>
        <taxon>Gunneridae</taxon>
        <taxon>Pentapetalae</taxon>
        <taxon>rosids</taxon>
        <taxon>fabids</taxon>
        <taxon>Fabales</taxon>
        <taxon>Fabaceae</taxon>
        <taxon>Papilionoideae</taxon>
        <taxon>50 kb inversion clade</taxon>
        <taxon>NPAAA clade</taxon>
        <taxon>Hologalegina</taxon>
        <taxon>IRL clade</taxon>
        <taxon>Fabeae</taxon>
        <taxon>Lathyrus</taxon>
    </lineage>
</organism>
<sequence length="226" mass="25618">MSLLSGKKRNREITLFMSSPSLPASKIVQLVTCDDKKIDFGSIAKAFGLDPSTVKLNGYFISRGIDLLSSSLTWNSLLSFFSVKGLSTGKHNHDALLVTGKVVNNAGGHELQDFQNEIIKVIKTEHDASNRGNQLEDINLQKNKKFRDSKPGEILNVLNCKRKQLFEDVNQFKKLKINEDKFDIQDKVDELPGSFSRSQFTCSYTNKNLKRLRDYEIVAANYKRIR</sequence>
<dbReference type="EMBL" id="JAMSHJ010000004">
    <property type="protein sequence ID" value="KAI5422889.1"/>
    <property type="molecule type" value="Genomic_DNA"/>
</dbReference>
<proteinExistence type="predicted"/>
<dbReference type="AlphaFoldDB" id="A0A9D5AY35"/>
<dbReference type="PANTHER" id="PTHR39104:SF1">
    <property type="entry name" value="AMINO ACID-LIGASE"/>
    <property type="match status" value="1"/>
</dbReference>
<reference evidence="1 2" key="1">
    <citation type="journal article" date="2022" name="Nat. Genet.">
        <title>Improved pea reference genome and pan-genome highlight genomic features and evolutionary characteristics.</title>
        <authorList>
            <person name="Yang T."/>
            <person name="Liu R."/>
            <person name="Luo Y."/>
            <person name="Hu S."/>
            <person name="Wang D."/>
            <person name="Wang C."/>
            <person name="Pandey M.K."/>
            <person name="Ge S."/>
            <person name="Xu Q."/>
            <person name="Li N."/>
            <person name="Li G."/>
            <person name="Huang Y."/>
            <person name="Saxena R.K."/>
            <person name="Ji Y."/>
            <person name="Li M."/>
            <person name="Yan X."/>
            <person name="He Y."/>
            <person name="Liu Y."/>
            <person name="Wang X."/>
            <person name="Xiang C."/>
            <person name="Varshney R.K."/>
            <person name="Ding H."/>
            <person name="Gao S."/>
            <person name="Zong X."/>
        </authorList>
    </citation>
    <scope>NUCLEOTIDE SEQUENCE [LARGE SCALE GENOMIC DNA]</scope>
    <source>
        <strain evidence="1 2">cv. Zhongwan 6</strain>
    </source>
</reference>
<evidence type="ECO:0000313" key="1">
    <source>
        <dbReference type="EMBL" id="KAI5422889.1"/>
    </source>
</evidence>